<feature type="domain" description="OB" evidence="3">
    <location>
        <begin position="245"/>
        <end position="319"/>
    </location>
</feature>
<dbReference type="Gene3D" id="1.10.150.870">
    <property type="match status" value="1"/>
</dbReference>
<dbReference type="EMBL" id="CAEZTZ010000118">
    <property type="protein sequence ID" value="CAB4588992.1"/>
    <property type="molecule type" value="Genomic_DNA"/>
</dbReference>
<feature type="domain" description="DNA polymerase helix-hairpin-helix motif" evidence="4">
    <location>
        <begin position="39"/>
        <end position="165"/>
    </location>
</feature>
<organism evidence="5">
    <name type="scientific">freshwater metagenome</name>
    <dbReference type="NCBI Taxonomy" id="449393"/>
    <lineage>
        <taxon>unclassified sequences</taxon>
        <taxon>metagenomes</taxon>
        <taxon>ecological metagenomes</taxon>
    </lineage>
</organism>
<dbReference type="GO" id="GO:0008408">
    <property type="term" value="F:3'-5' exonuclease activity"/>
    <property type="evidence" value="ECO:0007669"/>
    <property type="project" value="InterPro"/>
</dbReference>
<comment type="similarity">
    <text evidence="1">Belongs to the DNA polymerase type-C family. DnaE2 subfamily.</text>
</comment>
<evidence type="ECO:0000256" key="2">
    <source>
        <dbReference type="ARBA" id="ARBA00017273"/>
    </source>
</evidence>
<dbReference type="GO" id="GO:0006260">
    <property type="term" value="P:DNA replication"/>
    <property type="evidence" value="ECO:0007669"/>
    <property type="project" value="InterPro"/>
</dbReference>
<dbReference type="InterPro" id="IPR029460">
    <property type="entry name" value="DNAPol_HHH"/>
</dbReference>
<accession>A0A6J6FJ51</accession>
<name>A0A6J6FJ51_9ZZZZ</name>
<evidence type="ECO:0000259" key="4">
    <source>
        <dbReference type="Pfam" id="PF14579"/>
    </source>
</evidence>
<dbReference type="SUPFAM" id="SSF47781">
    <property type="entry name" value="RuvA domain 2-like"/>
    <property type="match status" value="1"/>
</dbReference>
<evidence type="ECO:0000256" key="1">
    <source>
        <dbReference type="ARBA" id="ARBA00007391"/>
    </source>
</evidence>
<dbReference type="InterPro" id="IPR004365">
    <property type="entry name" value="NA-bd_OB_tRNA"/>
</dbReference>
<dbReference type="AlphaFoldDB" id="A0A6J6FJ51"/>
<dbReference type="Gene3D" id="2.40.50.140">
    <property type="entry name" value="Nucleic acid-binding proteins"/>
    <property type="match status" value="1"/>
</dbReference>
<dbReference type="CDD" id="cd04485">
    <property type="entry name" value="DnaE_OBF"/>
    <property type="match status" value="1"/>
</dbReference>
<proteinExistence type="inferred from homology"/>
<evidence type="ECO:0000313" key="5">
    <source>
        <dbReference type="EMBL" id="CAB4588992.1"/>
    </source>
</evidence>
<dbReference type="PANTHER" id="PTHR32294">
    <property type="entry name" value="DNA POLYMERASE III SUBUNIT ALPHA"/>
    <property type="match status" value="1"/>
</dbReference>
<dbReference type="InterPro" id="IPR012340">
    <property type="entry name" value="NA-bd_OB-fold"/>
</dbReference>
<reference evidence="5" key="1">
    <citation type="submission" date="2020-05" db="EMBL/GenBank/DDBJ databases">
        <authorList>
            <person name="Chiriac C."/>
            <person name="Salcher M."/>
            <person name="Ghai R."/>
            <person name="Kavagutti S V."/>
        </authorList>
    </citation>
    <scope>NUCLEOTIDE SEQUENCE</scope>
</reference>
<dbReference type="Pfam" id="PF01336">
    <property type="entry name" value="tRNA_anti-codon"/>
    <property type="match status" value="1"/>
</dbReference>
<gene>
    <name evidence="5" type="ORF">UFOPK1767_00834</name>
</gene>
<protein>
    <recommendedName>
        <fullName evidence="2">Error-prone DNA polymerase</fullName>
    </recommendedName>
</protein>
<sequence length="332" mass="36447">MSSWLKVHYPAAFLVGLLRSQPMGFYSAATLSADAERHGVDIRVPCIARSGVESGLEAMGIDEGPTGIDTCLLHNDQPVPPFDPNAPDETARHRRDGNFAVRMGLADVRGIGRKVATAIVTERDVNGDFRDLHDLVRRTGLERAQLEALATAGAFDVLGLSRREALWEAGYAAESRPEYLPNIAPTIQLPFFNEMGEMDTMIQDRWATGVSPGLHPVQFVRDDLVRRGVLSVTDLRTAEADRRIEVAGLVTHRQRPSTAKGITFLNLEDETGVVNIVCSRGLWKAFRPVARESAALIVRGILQRSVDGVLSIGADRLETLEFSGAHKSRDFR</sequence>
<dbReference type="Pfam" id="PF14579">
    <property type="entry name" value="HHH_6"/>
    <property type="match status" value="1"/>
</dbReference>
<dbReference type="GO" id="GO:0003676">
    <property type="term" value="F:nucleic acid binding"/>
    <property type="evidence" value="ECO:0007669"/>
    <property type="project" value="InterPro"/>
</dbReference>
<dbReference type="InterPro" id="IPR010994">
    <property type="entry name" value="RuvA_2-like"/>
</dbReference>
<evidence type="ECO:0000259" key="3">
    <source>
        <dbReference type="Pfam" id="PF01336"/>
    </source>
</evidence>
<dbReference type="InterPro" id="IPR004805">
    <property type="entry name" value="DnaE2/DnaE/PolC"/>
</dbReference>
<dbReference type="PANTHER" id="PTHR32294:SF4">
    <property type="entry name" value="ERROR-PRONE DNA POLYMERASE"/>
    <property type="match status" value="1"/>
</dbReference>